<protein>
    <submittedName>
        <fullName evidence="4">C4-type zinc ribbon domain-containing protein</fullName>
    </submittedName>
</protein>
<gene>
    <name evidence="4" type="ORF">GCM10009751_26870</name>
</gene>
<evidence type="ECO:0000259" key="2">
    <source>
        <dbReference type="Pfam" id="PF02591"/>
    </source>
</evidence>
<accession>A0ABN2NFM7</accession>
<proteinExistence type="predicted"/>
<dbReference type="EMBL" id="BAAANL010000005">
    <property type="protein sequence ID" value="GAA1867295.1"/>
    <property type="molecule type" value="Genomic_DNA"/>
</dbReference>
<feature type="domain" description="C4-type zinc ribbon" evidence="2">
    <location>
        <begin position="205"/>
        <end position="239"/>
    </location>
</feature>
<evidence type="ECO:0000259" key="3">
    <source>
        <dbReference type="Pfam" id="PF24481"/>
    </source>
</evidence>
<dbReference type="InterPro" id="IPR003743">
    <property type="entry name" value="Zf-RING_7"/>
</dbReference>
<dbReference type="InterPro" id="IPR052376">
    <property type="entry name" value="Oxidative_Scav/Glycosyltrans"/>
</dbReference>
<comment type="caution">
    <text evidence="4">The sequence shown here is derived from an EMBL/GenBank/DDBJ whole genome shotgun (WGS) entry which is preliminary data.</text>
</comment>
<keyword evidence="1" id="KW-0175">Coiled coil</keyword>
<dbReference type="Pfam" id="PF24481">
    <property type="entry name" value="CT398_CC"/>
    <property type="match status" value="1"/>
</dbReference>
<reference evidence="4 5" key="1">
    <citation type="journal article" date="2019" name="Int. J. Syst. Evol. Microbiol.">
        <title>The Global Catalogue of Microorganisms (GCM) 10K type strain sequencing project: providing services to taxonomists for standard genome sequencing and annotation.</title>
        <authorList>
            <consortium name="The Broad Institute Genomics Platform"/>
            <consortium name="The Broad Institute Genome Sequencing Center for Infectious Disease"/>
            <person name="Wu L."/>
            <person name="Ma J."/>
        </authorList>
    </citation>
    <scope>NUCLEOTIDE SEQUENCE [LARGE SCALE GENOMIC DNA]</scope>
    <source>
        <strain evidence="4 5">JCM 14326</strain>
    </source>
</reference>
<evidence type="ECO:0000313" key="5">
    <source>
        <dbReference type="Proteomes" id="UP001501094"/>
    </source>
</evidence>
<evidence type="ECO:0000256" key="1">
    <source>
        <dbReference type="SAM" id="Coils"/>
    </source>
</evidence>
<dbReference type="PANTHER" id="PTHR39082">
    <property type="entry name" value="PHOSPHOLIPASE C-BETA-2-RELATED"/>
    <property type="match status" value="1"/>
</dbReference>
<keyword evidence="5" id="KW-1185">Reference proteome</keyword>
<sequence>MPTAPPDDQRKLLEVQALDTRLQQLAHSRRNHPALARIQELEGQIKDLNGSLVESRTAVADLRRELTKAETDVEQVRSRSARDQQRLDTGSVGAKDAVALTDEIASLATRQAVLEEVELDVMERLEAHEEALAKVTAAHDTLVADRDAAIADRDTAWAGLDADAKNVTAERAVLAGELDAGLVAMYERIRAHSGGMAAAPLREGRCEGCRLELPPGDLAAARAAAPEQVVTCEECGRILVRNA</sequence>
<dbReference type="PANTHER" id="PTHR39082:SF1">
    <property type="entry name" value="SCAVENGER RECEPTOR CLASS A MEMBER 3"/>
    <property type="match status" value="1"/>
</dbReference>
<organism evidence="4 5">
    <name type="scientific">Myceligenerans crystallogenes</name>
    <dbReference type="NCBI Taxonomy" id="316335"/>
    <lineage>
        <taxon>Bacteria</taxon>
        <taxon>Bacillati</taxon>
        <taxon>Actinomycetota</taxon>
        <taxon>Actinomycetes</taxon>
        <taxon>Micrococcales</taxon>
        <taxon>Promicromonosporaceae</taxon>
        <taxon>Myceligenerans</taxon>
    </lineage>
</organism>
<dbReference type="Pfam" id="PF02591">
    <property type="entry name" value="Zn_ribbon_9"/>
    <property type="match status" value="1"/>
</dbReference>
<name>A0ABN2NFM7_9MICO</name>
<evidence type="ECO:0000313" key="4">
    <source>
        <dbReference type="EMBL" id="GAA1867295.1"/>
    </source>
</evidence>
<feature type="domain" description="CT398-like coiled coil hairpin" evidence="3">
    <location>
        <begin position="15"/>
        <end position="194"/>
    </location>
</feature>
<dbReference type="InterPro" id="IPR056003">
    <property type="entry name" value="CT398_CC_hairpin"/>
</dbReference>
<dbReference type="Proteomes" id="UP001501094">
    <property type="component" value="Unassembled WGS sequence"/>
</dbReference>
<dbReference type="RefSeq" id="WP_344103701.1">
    <property type="nucleotide sequence ID" value="NZ_BAAANL010000005.1"/>
</dbReference>
<dbReference type="Gene3D" id="1.10.287.1490">
    <property type="match status" value="1"/>
</dbReference>
<feature type="coiled-coil region" evidence="1">
    <location>
        <begin position="38"/>
        <end position="79"/>
    </location>
</feature>